<dbReference type="InParanoid" id="A0A7N4NLP4"/>
<keyword evidence="1" id="KW-0472">Membrane</keyword>
<dbReference type="InterPro" id="IPR007110">
    <property type="entry name" value="Ig-like_dom"/>
</dbReference>
<reference evidence="3" key="3">
    <citation type="submission" date="2025-09" db="UniProtKB">
        <authorList>
            <consortium name="Ensembl"/>
        </authorList>
    </citation>
    <scope>IDENTIFICATION</scope>
</reference>
<reference evidence="3 4" key="1">
    <citation type="journal article" date="2011" name="Proc. Natl. Acad. Sci. U.S.A.">
        <title>Genetic diversity and population structure of the endangered marsupial Sarcophilus harrisii (Tasmanian devil).</title>
        <authorList>
            <person name="Miller W."/>
            <person name="Hayes V.M."/>
            <person name="Ratan A."/>
            <person name="Petersen D.C."/>
            <person name="Wittekindt N.E."/>
            <person name="Miller J."/>
            <person name="Walenz B."/>
            <person name="Knight J."/>
            <person name="Qi J."/>
            <person name="Zhao F."/>
            <person name="Wang Q."/>
            <person name="Bedoya-Reina O.C."/>
            <person name="Katiyar N."/>
            <person name="Tomsho L.P."/>
            <person name="Kasson L.M."/>
            <person name="Hardie R.A."/>
            <person name="Woodbridge P."/>
            <person name="Tindall E.A."/>
            <person name="Bertelsen M.F."/>
            <person name="Dixon D."/>
            <person name="Pyecroft S."/>
            <person name="Helgen K.M."/>
            <person name="Lesk A.M."/>
            <person name="Pringle T.H."/>
            <person name="Patterson N."/>
            <person name="Zhang Y."/>
            <person name="Kreiss A."/>
            <person name="Woods G.M."/>
            <person name="Jones M.E."/>
            <person name="Schuster S.C."/>
        </authorList>
    </citation>
    <scope>NUCLEOTIDE SEQUENCE [LARGE SCALE GENOMIC DNA]</scope>
</reference>
<dbReference type="KEGG" id="shr:105749490"/>
<dbReference type="InterPro" id="IPR036179">
    <property type="entry name" value="Ig-like_dom_sf"/>
</dbReference>
<dbReference type="FunCoup" id="A0A7N4NLP4">
    <property type="interactions" value="398"/>
</dbReference>
<dbReference type="SMART" id="SM00406">
    <property type="entry name" value="IGv"/>
    <property type="match status" value="1"/>
</dbReference>
<dbReference type="PANTHER" id="PTHR15297">
    <property type="entry name" value="IMMUNOGLOBULIN SUPERFAMILY MEMBER 6"/>
    <property type="match status" value="1"/>
</dbReference>
<sequence length="246" mass="28250">MFNKMATPNRVITLITLEFNLILLYIGSTQTCIVQIAQPSLLEIDYTYKIITIPCNFSATNCSTSQPEVLWFRQKAENQPERLCPKDQCLDEAGKFTTKSQIPHQVFLTLNEVDVSDSAIYFCGIAFSDSIEPKSKQTGPGTTLVVRNEKLLSHEGENILIAFLALLSFYIAILSVIFIIISKQLKLEPPNKRGSDKASQKKRSARRIFQEIAQELYHRRYVETKQEERDDYIYENRRAHSNFEKS</sequence>
<dbReference type="OrthoDB" id="9905432at2759"/>
<name>A0A7N4NLP4_SARHA</name>
<keyword evidence="1" id="KW-0812">Transmembrane</keyword>
<protein>
    <submittedName>
        <fullName evidence="3">Immunoglobulin superfamily member 6</fullName>
    </submittedName>
</protein>
<dbReference type="Ensembl" id="ENSSHAT00000029406.1">
    <property type="protein sequence ID" value="ENSSHAP00000025281.1"/>
    <property type="gene ID" value="ENSSHAG00000023855.1"/>
</dbReference>
<evidence type="ECO:0000313" key="4">
    <source>
        <dbReference type="Proteomes" id="UP000007648"/>
    </source>
</evidence>
<dbReference type="GeneID" id="105749490"/>
<dbReference type="PROSITE" id="PS50835">
    <property type="entry name" value="IG_LIKE"/>
    <property type="match status" value="1"/>
</dbReference>
<dbReference type="CDD" id="cd00099">
    <property type="entry name" value="IgV"/>
    <property type="match status" value="1"/>
</dbReference>
<dbReference type="Pfam" id="PF07686">
    <property type="entry name" value="V-set"/>
    <property type="match status" value="1"/>
</dbReference>
<organism evidence="3 4">
    <name type="scientific">Sarcophilus harrisii</name>
    <name type="common">Tasmanian devil</name>
    <name type="synonym">Sarcophilus laniarius</name>
    <dbReference type="NCBI Taxonomy" id="9305"/>
    <lineage>
        <taxon>Eukaryota</taxon>
        <taxon>Metazoa</taxon>
        <taxon>Chordata</taxon>
        <taxon>Craniata</taxon>
        <taxon>Vertebrata</taxon>
        <taxon>Euteleostomi</taxon>
        <taxon>Mammalia</taxon>
        <taxon>Metatheria</taxon>
        <taxon>Dasyuromorphia</taxon>
        <taxon>Dasyuridae</taxon>
        <taxon>Sarcophilus</taxon>
    </lineage>
</organism>
<dbReference type="InterPro" id="IPR013783">
    <property type="entry name" value="Ig-like_fold"/>
</dbReference>
<dbReference type="SUPFAM" id="SSF48726">
    <property type="entry name" value="Immunoglobulin"/>
    <property type="match status" value="1"/>
</dbReference>
<reference evidence="3" key="2">
    <citation type="submission" date="2025-08" db="UniProtKB">
        <authorList>
            <consortium name="Ensembl"/>
        </authorList>
    </citation>
    <scope>IDENTIFICATION</scope>
</reference>
<dbReference type="PANTHER" id="PTHR15297:SF2">
    <property type="entry name" value="IMMUNOGLOBULIN SUPERFAMILY MEMBER 6"/>
    <property type="match status" value="1"/>
</dbReference>
<dbReference type="Proteomes" id="UP000007648">
    <property type="component" value="Unassembled WGS sequence"/>
</dbReference>
<keyword evidence="4" id="KW-1185">Reference proteome</keyword>
<accession>A0A7N4NLP4</accession>
<dbReference type="InterPro" id="IPR039089">
    <property type="entry name" value="IGSF6"/>
</dbReference>
<dbReference type="OMA" id="VTIECTF"/>
<dbReference type="InterPro" id="IPR013106">
    <property type="entry name" value="Ig_V-set"/>
</dbReference>
<evidence type="ECO:0000259" key="2">
    <source>
        <dbReference type="PROSITE" id="PS50835"/>
    </source>
</evidence>
<keyword evidence="1" id="KW-1133">Transmembrane helix</keyword>
<dbReference type="RefSeq" id="XP_012398230.1">
    <property type="nucleotide sequence ID" value="XM_012542776.3"/>
</dbReference>
<dbReference type="Gene3D" id="2.60.40.10">
    <property type="entry name" value="Immunoglobulins"/>
    <property type="match status" value="1"/>
</dbReference>
<evidence type="ECO:0000313" key="3">
    <source>
        <dbReference type="Ensembl" id="ENSSHAP00000025281.1"/>
    </source>
</evidence>
<dbReference type="AlphaFoldDB" id="A0A7N4NLP4"/>
<gene>
    <name evidence="3" type="primary">IGSF6</name>
</gene>
<proteinExistence type="predicted"/>
<feature type="domain" description="Ig-like" evidence="2">
    <location>
        <begin position="51"/>
        <end position="139"/>
    </location>
</feature>
<dbReference type="CTD" id="10261"/>
<evidence type="ECO:0000256" key="1">
    <source>
        <dbReference type="SAM" id="Phobius"/>
    </source>
</evidence>
<dbReference type="GeneTree" id="ENSGT00390000014131"/>
<feature type="transmembrane region" description="Helical" evidence="1">
    <location>
        <begin position="159"/>
        <end position="181"/>
    </location>
</feature>